<dbReference type="Pfam" id="PF11288">
    <property type="entry name" value="DUF3089"/>
    <property type="match status" value="1"/>
</dbReference>
<dbReference type="Gene3D" id="3.40.50.1820">
    <property type="entry name" value="alpha/beta hydrolase"/>
    <property type="match status" value="1"/>
</dbReference>
<dbReference type="InterPro" id="IPR029058">
    <property type="entry name" value="AB_hydrolase_fold"/>
</dbReference>
<dbReference type="KEGG" id="sflv:IC614_02740"/>
<reference evidence="1 2" key="1">
    <citation type="submission" date="2020-11" db="EMBL/GenBank/DDBJ databases">
        <title>Genome seq and assembly of Sphingosinicella sp.</title>
        <authorList>
            <person name="Chhetri G."/>
        </authorList>
    </citation>
    <scope>NUCLEOTIDE SEQUENCE [LARGE SCALE GENOMIC DNA]</scope>
    <source>
        <strain evidence="1 2">UDD2</strain>
    </source>
</reference>
<sequence length="365" mass="39670">MARRFLWIIAILIILLLVGALGYRLFERTLMRAALVPSASFAADKTSMEYRPASMWIARPDIADNPALWLPEGFEERAPARNASVFFIHPTSYLDRSRWNSPLEDADSQQRARLFVRSQASVFNGAGDIWAPKYRQATFGAFLTRREDAAMALDFAYRDILAAYEEFIRQAPAGRPIILAGHSQGSLHLTRLLAERVKGSPEAGRIAAIYIVGWPVSIPVDLPRFGFPACAAPDQSGCIVSWQSFAEPADTDMVTDIYEASDSRSRAGTPMVCTNPLTGAAGGAAGAAANSGTLRPNGDLSDATLVKAAVPARCDGRGFLLIGKDAPDLGPYVLPGNNYHVFDYALFWANARADVGRRLAAFTAR</sequence>
<dbReference type="SUPFAM" id="SSF53474">
    <property type="entry name" value="alpha/beta-Hydrolases"/>
    <property type="match status" value="1"/>
</dbReference>
<protein>
    <submittedName>
        <fullName evidence="1">DUF3089 domain-containing protein</fullName>
    </submittedName>
</protein>
<name>A0A7T2GLR8_9SPHN</name>
<dbReference type="Proteomes" id="UP000594873">
    <property type="component" value="Chromosome"/>
</dbReference>
<evidence type="ECO:0000313" key="1">
    <source>
        <dbReference type="EMBL" id="QPQ56209.1"/>
    </source>
</evidence>
<accession>A0A7T2GLR8</accession>
<evidence type="ECO:0000313" key="2">
    <source>
        <dbReference type="Proteomes" id="UP000594873"/>
    </source>
</evidence>
<proteinExistence type="predicted"/>
<dbReference type="EMBL" id="CP065592">
    <property type="protein sequence ID" value="QPQ56209.1"/>
    <property type="molecule type" value="Genomic_DNA"/>
</dbReference>
<dbReference type="AlphaFoldDB" id="A0A7T2GLR8"/>
<keyword evidence="2" id="KW-1185">Reference proteome</keyword>
<gene>
    <name evidence="1" type="ORF">IC614_02740</name>
</gene>
<organism evidence="1 2">
    <name type="scientific">Allosphingosinicella flava</name>
    <dbReference type="NCBI Taxonomy" id="2771430"/>
    <lineage>
        <taxon>Bacteria</taxon>
        <taxon>Pseudomonadati</taxon>
        <taxon>Pseudomonadota</taxon>
        <taxon>Alphaproteobacteria</taxon>
        <taxon>Sphingomonadales</taxon>
        <taxon>Sphingomonadaceae</taxon>
        <taxon>Allosphingosinicella</taxon>
    </lineage>
</organism>
<dbReference type="InterPro" id="IPR021440">
    <property type="entry name" value="DUF3089"/>
</dbReference>